<reference evidence="1" key="1">
    <citation type="journal article" date="2020" name="Stud. Mycol.">
        <title>101 Dothideomycetes genomes: a test case for predicting lifestyles and emergence of pathogens.</title>
        <authorList>
            <person name="Haridas S."/>
            <person name="Albert R."/>
            <person name="Binder M."/>
            <person name="Bloem J."/>
            <person name="Labutti K."/>
            <person name="Salamov A."/>
            <person name="Andreopoulos B."/>
            <person name="Baker S."/>
            <person name="Barry K."/>
            <person name="Bills G."/>
            <person name="Bluhm B."/>
            <person name="Cannon C."/>
            <person name="Castanera R."/>
            <person name="Culley D."/>
            <person name="Daum C."/>
            <person name="Ezra D."/>
            <person name="Gonzalez J."/>
            <person name="Henrissat B."/>
            <person name="Kuo A."/>
            <person name="Liang C."/>
            <person name="Lipzen A."/>
            <person name="Lutzoni F."/>
            <person name="Magnuson J."/>
            <person name="Mondo S."/>
            <person name="Nolan M."/>
            <person name="Ohm R."/>
            <person name="Pangilinan J."/>
            <person name="Park H.-J."/>
            <person name="Ramirez L."/>
            <person name="Alfaro M."/>
            <person name="Sun H."/>
            <person name="Tritt A."/>
            <person name="Yoshinaga Y."/>
            <person name="Zwiers L.-H."/>
            <person name="Turgeon B."/>
            <person name="Goodwin S."/>
            <person name="Spatafora J."/>
            <person name="Crous P."/>
            <person name="Grigoriev I."/>
        </authorList>
    </citation>
    <scope>NUCLEOTIDE SEQUENCE</scope>
    <source>
        <strain evidence="1">CBS 130266</strain>
    </source>
</reference>
<sequence>MSDAAHQITSPYPNRTLAGVTIIDTPIVRSAQSYIRSHSSNPIYNHVMRAFLFGALIINNNTTLSSTVDREVHAVGALLHDLGWDRSPNNSDIVSSDRRFEVDGAIAARGFIRGHVDGKGWEERRVQLVWDGIALHTERKIALYKELEVQLISKGTGLDFDGPGLGVSEGEYADVVKEFPRDGFVSGLNDTIVWLCQTKPASTYDTWMQTWGDRYVAEYSQNKVNRIDTIFAHLQY</sequence>
<protein>
    <recommendedName>
        <fullName evidence="3">HD domain-containing protein</fullName>
    </recommendedName>
</protein>
<dbReference type="AlphaFoldDB" id="A0A9P4NYF8"/>
<dbReference type="SUPFAM" id="SSF109604">
    <property type="entry name" value="HD-domain/PDEase-like"/>
    <property type="match status" value="1"/>
</dbReference>
<accession>A0A9P4NYF8</accession>
<keyword evidence="2" id="KW-1185">Reference proteome</keyword>
<organism evidence="1 2">
    <name type="scientific">Tothia fuscella</name>
    <dbReference type="NCBI Taxonomy" id="1048955"/>
    <lineage>
        <taxon>Eukaryota</taxon>
        <taxon>Fungi</taxon>
        <taxon>Dikarya</taxon>
        <taxon>Ascomycota</taxon>
        <taxon>Pezizomycotina</taxon>
        <taxon>Dothideomycetes</taxon>
        <taxon>Pleosporomycetidae</taxon>
        <taxon>Venturiales</taxon>
        <taxon>Cylindrosympodiaceae</taxon>
        <taxon>Tothia</taxon>
    </lineage>
</organism>
<dbReference type="PANTHER" id="PTHR35569:SF1">
    <property type="entry name" value="CYANAMIDE HYDRATASE DDI2-RELATED"/>
    <property type="match status" value="1"/>
</dbReference>
<dbReference type="Proteomes" id="UP000800235">
    <property type="component" value="Unassembled WGS sequence"/>
</dbReference>
<dbReference type="OrthoDB" id="2378324at2759"/>
<evidence type="ECO:0000313" key="1">
    <source>
        <dbReference type="EMBL" id="KAF2434739.1"/>
    </source>
</evidence>
<dbReference type="PANTHER" id="PTHR35569">
    <property type="entry name" value="CYANAMIDE HYDRATASE DDI2-RELATED"/>
    <property type="match status" value="1"/>
</dbReference>
<comment type="caution">
    <text evidence="1">The sequence shown here is derived from an EMBL/GenBank/DDBJ whole genome shotgun (WGS) entry which is preliminary data.</text>
</comment>
<dbReference type="EMBL" id="MU007015">
    <property type="protein sequence ID" value="KAF2434739.1"/>
    <property type="molecule type" value="Genomic_DNA"/>
</dbReference>
<evidence type="ECO:0008006" key="3">
    <source>
        <dbReference type="Google" id="ProtNLM"/>
    </source>
</evidence>
<name>A0A9P4NYF8_9PEZI</name>
<evidence type="ECO:0000313" key="2">
    <source>
        <dbReference type="Proteomes" id="UP000800235"/>
    </source>
</evidence>
<proteinExistence type="predicted"/>
<gene>
    <name evidence="1" type="ORF">EJ08DRAFT_581472</name>
</gene>
<dbReference type="Gene3D" id="1.10.3210.10">
    <property type="entry name" value="Hypothetical protein af1432"/>
    <property type="match status" value="1"/>
</dbReference>